<dbReference type="InterPro" id="IPR051096">
    <property type="entry name" value="BhsA/McbA_stress_biofilm_assoc"/>
</dbReference>
<evidence type="ECO:0000256" key="1">
    <source>
        <dbReference type="ARBA" id="ARBA00022729"/>
    </source>
</evidence>
<feature type="domain" description="YdgH/BhsA/McbA-like" evidence="2">
    <location>
        <begin position="65"/>
        <end position="118"/>
    </location>
</feature>
<dbReference type="InterPro" id="IPR036275">
    <property type="entry name" value="YdgH-like_sf"/>
</dbReference>
<evidence type="ECO:0000313" key="4">
    <source>
        <dbReference type="Proteomes" id="UP000038204"/>
    </source>
</evidence>
<reference evidence="3 4" key="1">
    <citation type="submission" date="2015-03" db="EMBL/GenBank/DDBJ databases">
        <authorList>
            <person name="Murphy D."/>
        </authorList>
    </citation>
    <scope>NUCLEOTIDE SEQUENCE [LARGE SCALE GENOMIC DNA]</scope>
    <source>
        <strain evidence="3 4">Y233</strain>
    </source>
</reference>
<dbReference type="InterPro" id="IPR010854">
    <property type="entry name" value="YdgH/BhsA/McbA-like_dom"/>
</dbReference>
<name>A0A0T9PD53_9GAMM</name>
<dbReference type="Pfam" id="PF07338">
    <property type="entry name" value="YdgH_BhsA-like"/>
    <property type="match status" value="1"/>
</dbReference>
<keyword evidence="3" id="KW-0449">Lipoprotein</keyword>
<organism evidence="3 4">
    <name type="scientific">Yersinia similis</name>
    <dbReference type="NCBI Taxonomy" id="367190"/>
    <lineage>
        <taxon>Bacteria</taxon>
        <taxon>Pseudomonadati</taxon>
        <taxon>Pseudomonadota</taxon>
        <taxon>Gammaproteobacteria</taxon>
        <taxon>Enterobacterales</taxon>
        <taxon>Yersiniaceae</taxon>
        <taxon>Yersinia</taxon>
    </lineage>
</organism>
<dbReference type="PANTHER" id="PTHR34156:SF9">
    <property type="entry name" value="SECRETED PROTEIN"/>
    <property type="match status" value="1"/>
</dbReference>
<sequence>MDGPSKESSQHACGLKYGGYISINYEVFHMNLLKNVAVALVISGLSFAAIAAKEITKQEAEANNYEKIGTVSTAGEAASPMDVKKELSKLADAKGGKYYVIIAEREKGKFDADADVYK</sequence>
<evidence type="ECO:0000259" key="2">
    <source>
        <dbReference type="Pfam" id="PF07338"/>
    </source>
</evidence>
<keyword evidence="1" id="KW-0732">Signal</keyword>
<gene>
    <name evidence="3" type="ORF">ERS008667_00991</name>
</gene>
<accession>A0A0T9PD53</accession>
<protein>
    <submittedName>
        <fullName evidence="3">Putative lipoprotein</fullName>
    </submittedName>
</protein>
<dbReference type="PANTHER" id="PTHR34156">
    <property type="entry name" value="OUTER MEMBRANE PROTEIN-RELATED-RELATED"/>
    <property type="match status" value="1"/>
</dbReference>
<dbReference type="EMBL" id="CQBK01000005">
    <property type="protein sequence ID" value="CNH58380.1"/>
    <property type="molecule type" value="Genomic_DNA"/>
</dbReference>
<evidence type="ECO:0000313" key="3">
    <source>
        <dbReference type="EMBL" id="CNH58380.1"/>
    </source>
</evidence>
<dbReference type="SUPFAM" id="SSF159871">
    <property type="entry name" value="YdgH-like"/>
    <property type="match status" value="1"/>
</dbReference>
<dbReference type="Proteomes" id="UP000038204">
    <property type="component" value="Unassembled WGS sequence"/>
</dbReference>
<proteinExistence type="predicted"/>
<dbReference type="InterPro" id="IPR025543">
    <property type="entry name" value="Dodecin-like"/>
</dbReference>
<dbReference type="Gene3D" id="3.30.1660.10">
    <property type="entry name" value="Flavin-binding protein dodecin"/>
    <property type="match status" value="1"/>
</dbReference>
<dbReference type="AlphaFoldDB" id="A0A0T9PD53"/>